<evidence type="ECO:0000313" key="3">
    <source>
        <dbReference type="Proteomes" id="UP001189429"/>
    </source>
</evidence>
<dbReference type="PANTHER" id="PTHR43002">
    <property type="entry name" value="GLYCOGEN DEBRANCHING ENZYME"/>
    <property type="match status" value="1"/>
</dbReference>
<protein>
    <recommendedName>
        <fullName evidence="4">Alpha-amylase</fullName>
    </recommendedName>
</protein>
<comment type="caution">
    <text evidence="2">The sequence shown here is derived from an EMBL/GenBank/DDBJ whole genome shotgun (WGS) entry which is preliminary data.</text>
</comment>
<dbReference type="Proteomes" id="UP001189429">
    <property type="component" value="Unassembled WGS sequence"/>
</dbReference>
<evidence type="ECO:0000313" key="2">
    <source>
        <dbReference type="EMBL" id="CAK0836928.1"/>
    </source>
</evidence>
<gene>
    <name evidence="2" type="ORF">PCOR1329_LOCUS33279</name>
</gene>
<evidence type="ECO:0000256" key="1">
    <source>
        <dbReference type="SAM" id="MobiDB-lite"/>
    </source>
</evidence>
<dbReference type="SUPFAM" id="SSF51445">
    <property type="entry name" value="(Trans)glycosidases"/>
    <property type="match status" value="1"/>
</dbReference>
<dbReference type="Gene3D" id="3.20.20.80">
    <property type="entry name" value="Glycosidases"/>
    <property type="match status" value="1"/>
</dbReference>
<accession>A0ABN9SWI8</accession>
<reference evidence="2" key="1">
    <citation type="submission" date="2023-10" db="EMBL/GenBank/DDBJ databases">
        <authorList>
            <person name="Chen Y."/>
            <person name="Shah S."/>
            <person name="Dougan E. K."/>
            <person name="Thang M."/>
            <person name="Chan C."/>
        </authorList>
    </citation>
    <scope>NUCLEOTIDE SEQUENCE [LARGE SCALE GENOMIC DNA]</scope>
</reference>
<dbReference type="EMBL" id="CAUYUJ010013925">
    <property type="protein sequence ID" value="CAK0836928.1"/>
    <property type="molecule type" value="Genomic_DNA"/>
</dbReference>
<evidence type="ECO:0008006" key="4">
    <source>
        <dbReference type="Google" id="ProtNLM"/>
    </source>
</evidence>
<keyword evidence="3" id="KW-1185">Reference proteome</keyword>
<feature type="region of interest" description="Disordered" evidence="1">
    <location>
        <begin position="236"/>
        <end position="255"/>
    </location>
</feature>
<dbReference type="InterPro" id="IPR017853">
    <property type="entry name" value="GH"/>
</dbReference>
<sequence length="255" mass="27195">MFWGKRTLACHLPGWEEALPPGGAGQWPPRRRPPLADRRGAVVYELHVRDFSAGDPSVPEELRGKYLAFAQEGTRGDKHLRALAAAGVTHVQLLPTYDFGSVPERAEDRREPEVPAGAGPASELQQAAVEAAKDTDAFNWGYDPVLYDVPEGSYATRADGAARVSEHRAMVAALHDKGLRVVLDVVGGPRTTTRWAAGPRALTACWTSASRGAARLALPIEASGAAKRRVMTIGTTGMGITTGAPSRASTRTRPA</sequence>
<proteinExistence type="predicted"/>
<name>A0ABN9SWI8_9DINO</name>
<organism evidence="2 3">
    <name type="scientific">Prorocentrum cordatum</name>
    <dbReference type="NCBI Taxonomy" id="2364126"/>
    <lineage>
        <taxon>Eukaryota</taxon>
        <taxon>Sar</taxon>
        <taxon>Alveolata</taxon>
        <taxon>Dinophyceae</taxon>
        <taxon>Prorocentrales</taxon>
        <taxon>Prorocentraceae</taxon>
        <taxon>Prorocentrum</taxon>
    </lineage>
</organism>